<dbReference type="SUPFAM" id="SSF82199">
    <property type="entry name" value="SET domain"/>
    <property type="match status" value="1"/>
</dbReference>
<feature type="domain" description="SET" evidence="1">
    <location>
        <begin position="1"/>
        <end position="94"/>
    </location>
</feature>
<dbReference type="InterPro" id="IPR011990">
    <property type="entry name" value="TPR-like_helical_dom_sf"/>
</dbReference>
<proteinExistence type="predicted"/>
<dbReference type="Pfam" id="PF00856">
    <property type="entry name" value="SET"/>
    <property type="match status" value="1"/>
</dbReference>
<reference evidence="2 4" key="1">
    <citation type="journal article" date="2020" name="Stud. Mycol.">
        <title>101 Dothideomycetes genomes: a test case for predicting lifestyles and emergence of pathogens.</title>
        <authorList>
            <person name="Haridas S."/>
            <person name="Albert R."/>
            <person name="Binder M."/>
            <person name="Bloem J."/>
            <person name="Labutti K."/>
            <person name="Salamov A."/>
            <person name="Andreopoulos B."/>
            <person name="Baker S."/>
            <person name="Barry K."/>
            <person name="Bills G."/>
            <person name="Bluhm B."/>
            <person name="Cannon C."/>
            <person name="Castanera R."/>
            <person name="Culley D."/>
            <person name="Daum C."/>
            <person name="Ezra D."/>
            <person name="Gonzalez J."/>
            <person name="Henrissat B."/>
            <person name="Kuo A."/>
            <person name="Liang C."/>
            <person name="Lipzen A."/>
            <person name="Lutzoni F."/>
            <person name="Magnuson J."/>
            <person name="Mondo S."/>
            <person name="Nolan M."/>
            <person name="Ohm R."/>
            <person name="Pangilinan J."/>
            <person name="Park H.-J."/>
            <person name="Ramirez L."/>
            <person name="Alfaro M."/>
            <person name="Sun H."/>
            <person name="Tritt A."/>
            <person name="Yoshinaga Y."/>
            <person name="Zwiers L.-H."/>
            <person name="Turgeon B."/>
            <person name="Goodwin S."/>
            <person name="Spatafora J."/>
            <person name="Crous P."/>
            <person name="Grigoriev I."/>
        </authorList>
    </citation>
    <scope>NUCLEOTIDE SEQUENCE</scope>
    <source>
        <strain evidence="2 4">CBS 304.34</strain>
    </source>
</reference>
<dbReference type="Gene3D" id="2.170.270.10">
    <property type="entry name" value="SET domain"/>
    <property type="match status" value="1"/>
</dbReference>
<dbReference type="InterPro" id="IPR046341">
    <property type="entry name" value="SET_dom_sf"/>
</dbReference>
<dbReference type="RefSeq" id="XP_033575776.1">
    <property type="nucleotide sequence ID" value="XM_033717895.1"/>
</dbReference>
<sequence>MPLSTWPEKLRLQNELAQAARAYNFLCAWETYNRKVFNVHNPKNIHYGLFLTTARLNHSCTPNARVSFCESRGKMTAYALSDIKAGEELTISYLEDEKTADLENTTTFMKRAERQAQLKQKWGFECTCSVCSDPELSKAWDERVTAMKPIRAFLTKIDAPWAPFWKFARLKELGRAVEEGMKLLRMVEKQGPKNIEVARIRETLARLNSMMGRDPAAILCARISLEVAGAVMGKDHQRYEQARCLVWEVESEDSQWERDMQRRLE</sequence>
<dbReference type="InterPro" id="IPR001214">
    <property type="entry name" value="SET_dom"/>
</dbReference>
<dbReference type="PANTHER" id="PTHR47332">
    <property type="entry name" value="SET DOMAIN-CONTAINING PROTEIN 5"/>
    <property type="match status" value="1"/>
</dbReference>
<dbReference type="Gene3D" id="1.25.40.10">
    <property type="entry name" value="Tetratricopeptide repeat domain"/>
    <property type="match status" value="1"/>
</dbReference>
<dbReference type="CDD" id="cd20071">
    <property type="entry name" value="SET_SMYD"/>
    <property type="match status" value="1"/>
</dbReference>
<dbReference type="PANTHER" id="PTHR47332:SF4">
    <property type="entry name" value="SET DOMAIN-CONTAINING PROTEIN 5"/>
    <property type="match status" value="1"/>
</dbReference>
<name>A0A6A6YIY2_9PEZI</name>
<dbReference type="EMBL" id="MU003702">
    <property type="protein sequence ID" value="KAF2808812.1"/>
    <property type="molecule type" value="Genomic_DNA"/>
</dbReference>
<dbReference type="PROSITE" id="PS50280">
    <property type="entry name" value="SET"/>
    <property type="match status" value="1"/>
</dbReference>
<dbReference type="GeneID" id="54458788"/>
<evidence type="ECO:0000313" key="2">
    <source>
        <dbReference type="EMBL" id="KAF2808812.1"/>
    </source>
</evidence>
<protein>
    <submittedName>
        <fullName evidence="2 4">SET domain-containing protein</fullName>
    </submittedName>
</protein>
<organism evidence="2">
    <name type="scientific">Mytilinidion resinicola</name>
    <dbReference type="NCBI Taxonomy" id="574789"/>
    <lineage>
        <taxon>Eukaryota</taxon>
        <taxon>Fungi</taxon>
        <taxon>Dikarya</taxon>
        <taxon>Ascomycota</taxon>
        <taxon>Pezizomycotina</taxon>
        <taxon>Dothideomycetes</taxon>
        <taxon>Pleosporomycetidae</taxon>
        <taxon>Mytilinidiales</taxon>
        <taxon>Mytilinidiaceae</taxon>
        <taxon>Mytilinidion</taxon>
    </lineage>
</organism>
<dbReference type="Proteomes" id="UP000504636">
    <property type="component" value="Unplaced"/>
</dbReference>
<evidence type="ECO:0000313" key="3">
    <source>
        <dbReference type="Proteomes" id="UP000504636"/>
    </source>
</evidence>
<dbReference type="OrthoDB" id="265717at2759"/>
<evidence type="ECO:0000313" key="4">
    <source>
        <dbReference type="RefSeq" id="XP_033575776.1"/>
    </source>
</evidence>
<reference evidence="4" key="3">
    <citation type="submission" date="2025-04" db="UniProtKB">
        <authorList>
            <consortium name="RefSeq"/>
        </authorList>
    </citation>
    <scope>IDENTIFICATION</scope>
    <source>
        <strain evidence="4">CBS 304.34</strain>
    </source>
</reference>
<reference evidence="4" key="2">
    <citation type="submission" date="2020-04" db="EMBL/GenBank/DDBJ databases">
        <authorList>
            <consortium name="NCBI Genome Project"/>
        </authorList>
    </citation>
    <scope>NUCLEOTIDE SEQUENCE</scope>
    <source>
        <strain evidence="4">CBS 304.34</strain>
    </source>
</reference>
<keyword evidence="3" id="KW-1185">Reference proteome</keyword>
<gene>
    <name evidence="2 4" type="ORF">BDZ99DRAFT_444616</name>
</gene>
<accession>A0A6A6YIY2</accession>
<dbReference type="InterPro" id="IPR053185">
    <property type="entry name" value="SET_domain_protein"/>
</dbReference>
<evidence type="ECO:0000259" key="1">
    <source>
        <dbReference type="PROSITE" id="PS50280"/>
    </source>
</evidence>
<dbReference type="AlphaFoldDB" id="A0A6A6YIY2"/>